<proteinExistence type="predicted"/>
<dbReference type="Gene3D" id="3.30.200.20">
    <property type="entry name" value="Phosphorylase Kinase, domain 1"/>
    <property type="match status" value="1"/>
</dbReference>
<dbReference type="Proteomes" id="UP000322214">
    <property type="component" value="Chromosome"/>
</dbReference>
<dbReference type="SUPFAM" id="SSF56112">
    <property type="entry name" value="Protein kinase-like (PK-like)"/>
    <property type="match status" value="1"/>
</dbReference>
<keyword evidence="1 7" id="KW-0808">Transferase</keyword>
<dbReference type="PROSITE" id="PS50011">
    <property type="entry name" value="PROTEIN_KINASE_DOM"/>
    <property type="match status" value="1"/>
</dbReference>
<keyword evidence="8" id="KW-1185">Reference proteome</keyword>
<dbReference type="CDD" id="cd14014">
    <property type="entry name" value="STKc_PknB_like"/>
    <property type="match status" value="1"/>
</dbReference>
<dbReference type="EMBL" id="CP042912">
    <property type="protein sequence ID" value="QEG20462.1"/>
    <property type="molecule type" value="Genomic_DNA"/>
</dbReference>
<keyword evidence="4 5" id="KW-0067">ATP-binding</keyword>
<name>A0A5B9P638_9BACT</name>
<dbReference type="GO" id="GO:0005524">
    <property type="term" value="F:ATP binding"/>
    <property type="evidence" value="ECO:0007669"/>
    <property type="project" value="UniProtKB-UniRule"/>
</dbReference>
<reference evidence="7 8" key="1">
    <citation type="submission" date="2019-08" db="EMBL/GenBank/DDBJ databases">
        <title>Deep-cultivation of Planctomycetes and their phenomic and genomic characterization uncovers novel biology.</title>
        <authorList>
            <person name="Wiegand S."/>
            <person name="Jogler M."/>
            <person name="Boedeker C."/>
            <person name="Pinto D."/>
            <person name="Vollmers J."/>
            <person name="Rivas-Marin E."/>
            <person name="Kohn T."/>
            <person name="Peeters S.H."/>
            <person name="Heuer A."/>
            <person name="Rast P."/>
            <person name="Oberbeckmann S."/>
            <person name="Bunk B."/>
            <person name="Jeske O."/>
            <person name="Meyerdierks A."/>
            <person name="Storesund J.E."/>
            <person name="Kallscheuer N."/>
            <person name="Luecker S."/>
            <person name="Lage O.M."/>
            <person name="Pohl T."/>
            <person name="Merkel B.J."/>
            <person name="Hornburger P."/>
            <person name="Mueller R.-W."/>
            <person name="Bruemmer F."/>
            <person name="Labrenz M."/>
            <person name="Spormann A.M."/>
            <person name="Op den Camp H."/>
            <person name="Overmann J."/>
            <person name="Amann R."/>
            <person name="Jetten M.S.M."/>
            <person name="Mascher T."/>
            <person name="Medema M.H."/>
            <person name="Devos D.P."/>
            <person name="Kaster A.-K."/>
            <person name="Ovreas L."/>
            <person name="Rohde M."/>
            <person name="Galperin M.Y."/>
            <person name="Jogler C."/>
        </authorList>
    </citation>
    <scope>NUCLEOTIDE SEQUENCE [LARGE SCALE GENOMIC DNA]</scope>
    <source>
        <strain evidence="7 8">FC18</strain>
    </source>
</reference>
<evidence type="ECO:0000256" key="5">
    <source>
        <dbReference type="PROSITE-ProRule" id="PRU10141"/>
    </source>
</evidence>
<evidence type="ECO:0000256" key="2">
    <source>
        <dbReference type="ARBA" id="ARBA00022741"/>
    </source>
</evidence>
<dbReference type="PANTHER" id="PTHR43289:SF6">
    <property type="entry name" value="SERINE_THREONINE-PROTEIN KINASE NEKL-3"/>
    <property type="match status" value="1"/>
</dbReference>
<dbReference type="Pfam" id="PF00069">
    <property type="entry name" value="Pkinase"/>
    <property type="match status" value="1"/>
</dbReference>
<evidence type="ECO:0000313" key="8">
    <source>
        <dbReference type="Proteomes" id="UP000322214"/>
    </source>
</evidence>
<dbReference type="GO" id="GO:0004674">
    <property type="term" value="F:protein serine/threonine kinase activity"/>
    <property type="evidence" value="ECO:0007669"/>
    <property type="project" value="UniProtKB-EC"/>
</dbReference>
<evidence type="ECO:0000256" key="3">
    <source>
        <dbReference type="ARBA" id="ARBA00022777"/>
    </source>
</evidence>
<dbReference type="PROSITE" id="PS00107">
    <property type="entry name" value="PROTEIN_KINASE_ATP"/>
    <property type="match status" value="1"/>
</dbReference>
<dbReference type="PANTHER" id="PTHR43289">
    <property type="entry name" value="MITOGEN-ACTIVATED PROTEIN KINASE KINASE KINASE 20-RELATED"/>
    <property type="match status" value="1"/>
</dbReference>
<organism evidence="7 8">
    <name type="scientific">Mariniblastus fucicola</name>
    <dbReference type="NCBI Taxonomy" id="980251"/>
    <lineage>
        <taxon>Bacteria</taxon>
        <taxon>Pseudomonadati</taxon>
        <taxon>Planctomycetota</taxon>
        <taxon>Planctomycetia</taxon>
        <taxon>Pirellulales</taxon>
        <taxon>Pirellulaceae</taxon>
        <taxon>Mariniblastus</taxon>
    </lineage>
</organism>
<keyword evidence="2 5" id="KW-0547">Nucleotide-binding</keyword>
<dbReference type="InterPro" id="IPR011009">
    <property type="entry name" value="Kinase-like_dom_sf"/>
</dbReference>
<evidence type="ECO:0000256" key="1">
    <source>
        <dbReference type="ARBA" id="ARBA00022679"/>
    </source>
</evidence>
<keyword evidence="3 7" id="KW-0418">Kinase</keyword>
<dbReference type="SMART" id="SM00220">
    <property type="entry name" value="S_TKc"/>
    <property type="match status" value="1"/>
</dbReference>
<feature type="binding site" evidence="5">
    <location>
        <position position="161"/>
    </location>
    <ligand>
        <name>ATP</name>
        <dbReference type="ChEBI" id="CHEBI:30616"/>
    </ligand>
</feature>
<sequence length="1504" mass="166482">MKTSSKPSCPDPDTLLQFIQGRLEPPTLDQCEVHVSDCQTCHETLRGLDANDTLSHYVSDALDIPEPTEDSDSQAIDGLMQRLMAGNLKAHSKPLQNHEDALRLADRAAEVLRCVEPPAEEDDDSLGTLGDYRLLRLIGAGGTGVVFQAKDQSLDRLVALKVLRPSLGDVARDRFIAEARLAASIEHENVVTIYQIGQQDRLAFIAMQWVPGETLEARLAGQSELHEEDLIREFVSQIASGLSAAHERQLIHRDIKPANIWICEDTGRIKILDFGLARIADEDSSLTQTGMLAGTPSFMSPEQTRGMELDPRSDLFSLGCVMYLLLSGRLPFSAPTVLGTLQTIQTDSPQPPVALNPDCDQELSDLTMNLLEKQPGNRMASAQNLIHCLGNDRSDWPQPVPKVTGTFQAPSAAKPISTQPKRLRNWIIAVSLIGIAAVGAWLMSPQIFRIVTDQGELVINASDDNIKVQVLENGDLVRVLDASTKDSFDIKSGEYSFNVVSENESQFEITPKSVSMTRGGKQIVTVTMSTSNVIPNKNDQNAFGADASVDAANDHDALQAISIRLLASKARKKSLMKQYSRQHPSVLAVDREIAWLESLSQTSFHPDRFSDVDSIIASLKVEKDMLATRLGEGHPSVIAIQQKIESTEKHYETKEPDRDRGVPIYGGRSFDDWFLIARNDLEPQTVSEALIACATLAEGDQRQQVEELLSDLMRQNGVYPVPFDKPTAASIYCNAFIKTLELFQPTEVWKFVATEIKDGNESSLGSCVSVIAQLHSTNEKKRGELRENRFVDLTPLMQRVQQGELKADKGVTNFMSMFLTQRNDTRVDESVCQQFLDSVDAEARLSILDGLLTYFRNGQMNNTIESDFFSPATTGPTRQRILKAMQNWRSSSAGVTARENAARLSNRLLTRSIDRLLQGESGLEFSTYDEIWFDEIGVVHHVKQSDGSESWIQSYTGGLSNEKPEGTRHVDGPPATIRILLTQLCENVEGQIKRNLTDKQVFEFTKKWIGPRGIERTQYTEGLKDLKIAQDLATLSKVSSGDIGSYFDLSRFVVGPNSRLLARESFGKKAETTEPANVVAIEPSAPSKEAPVYRGRTFEQWFKIAENDREPKTVADAIAACAVLAEADQKKIFFSLFRSLIRQHGASQLTPDAIHGNEGSDEVYFNGFSKAILQFKNAEIVEFIQTEIDTGNEQSIGFCSSLINYGLSGGFSVSANRLTEFQTLLRLNCNRLLQRICDKKIALDTNVRFFLTTVLNRKKTVANLSLAKKSIIHLKVSDRPWVYQSFIDHFGDNSFDGMIEADFLAESTSGATRESLLSMLLRNFDSGETYAPAGEPIYTANSFKVRLPLAIRLITKSISLKFEDDSTDLKFDSWQTLSFNEHGIASNGTGGLGGGGFGGGATTVNVQQIKGLPAVVRHLLSQLCEIVSENELADNDRETVRDAVKAITDDDFKPLKSSEKEEFEKLKIEDDLKALLNFINGKTKEAEFSTFVSVLPNRQNGGIF</sequence>
<dbReference type="InterPro" id="IPR017441">
    <property type="entry name" value="Protein_kinase_ATP_BS"/>
</dbReference>
<evidence type="ECO:0000313" key="7">
    <source>
        <dbReference type="EMBL" id="QEG20462.1"/>
    </source>
</evidence>
<dbReference type="EC" id="2.7.11.1" evidence="7"/>
<gene>
    <name evidence="7" type="primary">prkC_4</name>
    <name evidence="7" type="ORF">MFFC18_03100</name>
</gene>
<accession>A0A5B9P638</accession>
<feature type="domain" description="Protein kinase" evidence="6">
    <location>
        <begin position="132"/>
        <end position="390"/>
    </location>
</feature>
<evidence type="ECO:0000256" key="4">
    <source>
        <dbReference type="ARBA" id="ARBA00022840"/>
    </source>
</evidence>
<dbReference type="RefSeq" id="WP_157665166.1">
    <property type="nucleotide sequence ID" value="NZ_CP042912.1"/>
</dbReference>
<dbReference type="STRING" id="980251.GCA_001642875_02506"/>
<dbReference type="Gene3D" id="1.10.510.10">
    <property type="entry name" value="Transferase(Phosphotransferase) domain 1"/>
    <property type="match status" value="1"/>
</dbReference>
<dbReference type="InterPro" id="IPR000719">
    <property type="entry name" value="Prot_kinase_dom"/>
</dbReference>
<dbReference type="KEGG" id="mff:MFFC18_03100"/>
<evidence type="ECO:0000259" key="6">
    <source>
        <dbReference type="PROSITE" id="PS50011"/>
    </source>
</evidence>
<protein>
    <submittedName>
        <fullName evidence="7">Serine/threonine-protein kinase PrkC</fullName>
        <ecNumber evidence="7">2.7.11.1</ecNumber>
    </submittedName>
</protein>